<evidence type="ECO:0000256" key="1">
    <source>
        <dbReference type="ARBA" id="ARBA00004651"/>
    </source>
</evidence>
<keyword evidence="3 5" id="KW-1133">Transmembrane helix</keyword>
<evidence type="ECO:0000313" key="7">
    <source>
        <dbReference type="EMBL" id="VDR37885.1"/>
    </source>
</evidence>
<dbReference type="PANTHER" id="PTHR42718:SF48">
    <property type="entry name" value="CONSERVED TWO-DOMAIN MEMBRANE PROTEIN-RELATED"/>
    <property type="match status" value="1"/>
</dbReference>
<evidence type="ECO:0000256" key="4">
    <source>
        <dbReference type="ARBA" id="ARBA00023136"/>
    </source>
</evidence>
<dbReference type="Proteomes" id="UP000271626">
    <property type="component" value="Chromosome"/>
</dbReference>
<feature type="transmembrane region" description="Helical" evidence="5">
    <location>
        <begin position="151"/>
        <end position="170"/>
    </location>
</feature>
<gene>
    <name evidence="7" type="primary">stp_3</name>
    <name evidence="7" type="ORF">NCTC10741_00997</name>
</gene>
<dbReference type="InterPro" id="IPR036259">
    <property type="entry name" value="MFS_trans_sf"/>
</dbReference>
<evidence type="ECO:0000256" key="2">
    <source>
        <dbReference type="ARBA" id="ARBA00022692"/>
    </source>
</evidence>
<proteinExistence type="predicted"/>
<feature type="transmembrane region" description="Helical" evidence="5">
    <location>
        <begin position="313"/>
        <end position="330"/>
    </location>
</feature>
<evidence type="ECO:0000259" key="6">
    <source>
        <dbReference type="PROSITE" id="PS50850"/>
    </source>
</evidence>
<dbReference type="Gene3D" id="1.20.1720.10">
    <property type="entry name" value="Multidrug resistance protein D"/>
    <property type="match status" value="1"/>
</dbReference>
<feature type="transmembrane region" description="Helical" evidence="5">
    <location>
        <begin position="371"/>
        <end position="390"/>
    </location>
</feature>
<name>A0A3P8L0L4_TSUPA</name>
<dbReference type="PROSITE" id="PS50850">
    <property type="entry name" value="MFS"/>
    <property type="match status" value="1"/>
</dbReference>
<reference evidence="7 8" key="1">
    <citation type="submission" date="2018-12" db="EMBL/GenBank/DDBJ databases">
        <authorList>
            <consortium name="Pathogen Informatics"/>
        </authorList>
    </citation>
    <scope>NUCLEOTIDE SEQUENCE [LARGE SCALE GENOMIC DNA]</scope>
    <source>
        <strain evidence="7 8">NCTC10741</strain>
    </source>
</reference>
<feature type="transmembrane region" description="Helical" evidence="5">
    <location>
        <begin position="59"/>
        <end position="78"/>
    </location>
</feature>
<organism evidence="7 8">
    <name type="scientific">Tsukamurella paurometabola</name>
    <name type="common">Corynebacterium paurometabolum</name>
    <dbReference type="NCBI Taxonomy" id="2061"/>
    <lineage>
        <taxon>Bacteria</taxon>
        <taxon>Bacillati</taxon>
        <taxon>Actinomycetota</taxon>
        <taxon>Actinomycetes</taxon>
        <taxon>Mycobacteriales</taxon>
        <taxon>Tsukamurellaceae</taxon>
        <taxon>Tsukamurella</taxon>
    </lineage>
</organism>
<feature type="transmembrane region" description="Helical" evidence="5">
    <location>
        <begin position="176"/>
        <end position="196"/>
    </location>
</feature>
<evidence type="ECO:0000313" key="8">
    <source>
        <dbReference type="Proteomes" id="UP000271626"/>
    </source>
</evidence>
<feature type="transmembrane region" description="Helical" evidence="5">
    <location>
        <begin position="90"/>
        <end position="115"/>
    </location>
</feature>
<feature type="domain" description="Major facilitator superfamily (MFS) profile" evidence="6">
    <location>
        <begin position="22"/>
        <end position="467"/>
    </location>
</feature>
<evidence type="ECO:0000256" key="5">
    <source>
        <dbReference type="SAM" id="Phobius"/>
    </source>
</evidence>
<comment type="subcellular location">
    <subcellularLocation>
        <location evidence="1">Cell membrane</location>
        <topology evidence="1">Multi-pass membrane protein</topology>
    </subcellularLocation>
</comment>
<dbReference type="EMBL" id="LR131273">
    <property type="protein sequence ID" value="VDR37885.1"/>
    <property type="molecule type" value="Genomic_DNA"/>
</dbReference>
<dbReference type="Pfam" id="PF07690">
    <property type="entry name" value="MFS_1"/>
    <property type="match status" value="1"/>
</dbReference>
<dbReference type="CDD" id="cd17321">
    <property type="entry name" value="MFS_MMR_MDR_like"/>
    <property type="match status" value="1"/>
</dbReference>
<dbReference type="GO" id="GO:0005886">
    <property type="term" value="C:plasma membrane"/>
    <property type="evidence" value="ECO:0007669"/>
    <property type="project" value="UniProtKB-SubCell"/>
</dbReference>
<feature type="transmembrane region" description="Helical" evidence="5">
    <location>
        <begin position="21"/>
        <end position="44"/>
    </location>
</feature>
<dbReference type="Gene3D" id="1.20.1250.20">
    <property type="entry name" value="MFS general substrate transporter like domains"/>
    <property type="match status" value="1"/>
</dbReference>
<feature type="transmembrane region" description="Helical" evidence="5">
    <location>
        <begin position="337"/>
        <end position="359"/>
    </location>
</feature>
<feature type="transmembrane region" description="Helical" evidence="5">
    <location>
        <begin position="443"/>
        <end position="463"/>
    </location>
</feature>
<evidence type="ECO:0000256" key="3">
    <source>
        <dbReference type="ARBA" id="ARBA00022989"/>
    </source>
</evidence>
<feature type="transmembrane region" description="Helical" evidence="5">
    <location>
        <begin position="411"/>
        <end position="431"/>
    </location>
</feature>
<dbReference type="RefSeq" id="WP_227967190.1">
    <property type="nucleotide sequence ID" value="NZ_CP085954.1"/>
</dbReference>
<keyword evidence="2 5" id="KW-0812">Transmembrane</keyword>
<accession>A0A3P8L0L4</accession>
<feature type="transmembrane region" description="Helical" evidence="5">
    <location>
        <begin position="280"/>
        <end position="301"/>
    </location>
</feature>
<dbReference type="GO" id="GO:0022857">
    <property type="term" value="F:transmembrane transporter activity"/>
    <property type="evidence" value="ECO:0007669"/>
    <property type="project" value="InterPro"/>
</dbReference>
<keyword evidence="4 5" id="KW-0472">Membrane</keyword>
<sequence length="468" mass="48068">MTSDLTPAAPAARTAPPRRGLALTLLSAAAFLAALDLFIVNVAFHDIEQSFPDSSLDELSWVLNAYTIVYAALLVPLGRWADQRSRKAGFTVGLAIFTVASAACAVAPSLAFLIAARVVQAVGAAALTPTSLGLIVQIFDGEKRSKAVRVWAAAGGIAAAAGPVVGGFLVASSWRWVFLINIPIGAIVLILTVLVIPDGKDPDDPRTPHPIGAVWLTIAIGALAFALVRGNTWGWTSAKTITAFAVAAAGAALTAEHIARSKRPLFEPTMLAVPTFRWNTLAVIGFGSAFAGALLTGVLWAQTVWNYTPIQTGLAVAPGPLMVPLFAVIASRLATKIPAAVTVIIGCIAFALGCVLLIASLTVHGAYAAELLPGLALIGAGTGLALPELLAGATADLPPERSTTGSAIVNMARQIGAVIGVSLVIAALTGLDTTSDPTINFRHAWWTCVVAAGIGAAIAALGITRPRR</sequence>
<dbReference type="InterPro" id="IPR011701">
    <property type="entry name" value="MFS"/>
</dbReference>
<dbReference type="SUPFAM" id="SSF103473">
    <property type="entry name" value="MFS general substrate transporter"/>
    <property type="match status" value="1"/>
</dbReference>
<dbReference type="AlphaFoldDB" id="A0A3P8L0L4"/>
<feature type="transmembrane region" description="Helical" evidence="5">
    <location>
        <begin position="208"/>
        <end position="228"/>
    </location>
</feature>
<dbReference type="PANTHER" id="PTHR42718">
    <property type="entry name" value="MAJOR FACILITATOR SUPERFAMILY MULTIDRUG TRANSPORTER MFSC"/>
    <property type="match status" value="1"/>
</dbReference>
<protein>
    <submittedName>
        <fullName evidence="7">Spectinomycin tetracycline efflux pump</fullName>
    </submittedName>
</protein>
<dbReference type="InterPro" id="IPR020846">
    <property type="entry name" value="MFS_dom"/>
</dbReference>